<dbReference type="Pfam" id="PF13522">
    <property type="entry name" value="GATase_6"/>
    <property type="match status" value="1"/>
</dbReference>
<dbReference type="CDD" id="cd00712">
    <property type="entry name" value="AsnB"/>
    <property type="match status" value="1"/>
</dbReference>
<keyword evidence="11" id="KW-1185">Reference proteome</keyword>
<evidence type="ECO:0000256" key="5">
    <source>
        <dbReference type="ARBA" id="ARBA00022840"/>
    </source>
</evidence>
<evidence type="ECO:0000313" key="10">
    <source>
        <dbReference type="EMBL" id="MBE9236942.1"/>
    </source>
</evidence>
<protein>
    <recommendedName>
        <fullName evidence="3">asparagine synthase (glutamine-hydrolyzing)</fullName>
        <ecNumber evidence="3">6.3.5.4</ecNumber>
    </recommendedName>
</protein>
<gene>
    <name evidence="10" type="primary">asnB</name>
    <name evidence="10" type="ORF">IQ227_13135</name>
</gene>
<evidence type="ECO:0000313" key="11">
    <source>
        <dbReference type="Proteomes" id="UP000606776"/>
    </source>
</evidence>
<evidence type="ECO:0000256" key="2">
    <source>
        <dbReference type="ARBA" id="ARBA00005752"/>
    </source>
</evidence>
<keyword evidence="10" id="KW-0436">Ligase</keyword>
<evidence type="ECO:0000256" key="7">
    <source>
        <dbReference type="ARBA" id="ARBA00022962"/>
    </source>
</evidence>
<feature type="domain" description="Glutamine amidotransferase type-2" evidence="9">
    <location>
        <begin position="2"/>
        <end position="220"/>
    </location>
</feature>
<accession>A0ABR9VGX2</accession>
<dbReference type="Proteomes" id="UP000606776">
    <property type="component" value="Unassembled WGS sequence"/>
</dbReference>
<dbReference type="InterPro" id="IPR014729">
    <property type="entry name" value="Rossmann-like_a/b/a_fold"/>
</dbReference>
<reference evidence="10 11" key="1">
    <citation type="submission" date="2020-10" db="EMBL/GenBank/DDBJ databases">
        <authorList>
            <person name="Castelo-Branco R."/>
            <person name="Eusebio N."/>
            <person name="Adriana R."/>
            <person name="Vieira A."/>
            <person name="Brugerolle De Fraissinette N."/>
            <person name="Rezende De Castro R."/>
            <person name="Schneider M.P."/>
            <person name="Vasconcelos V."/>
            <person name="Leao P.N."/>
        </authorList>
    </citation>
    <scope>NUCLEOTIDE SEQUENCE [LARGE SCALE GENOMIC DNA]</scope>
    <source>
        <strain evidence="10 11">LEGE 00250</strain>
    </source>
</reference>
<keyword evidence="4" id="KW-0547">Nucleotide-binding</keyword>
<dbReference type="EC" id="6.3.5.4" evidence="3"/>
<proteinExistence type="inferred from homology"/>
<dbReference type="InterPro" id="IPR017932">
    <property type="entry name" value="GATase_2_dom"/>
</dbReference>
<comment type="caution">
    <text evidence="10">The sequence shown here is derived from an EMBL/GenBank/DDBJ whole genome shotgun (WGS) entry which is preliminary data.</text>
</comment>
<dbReference type="Pfam" id="PF00733">
    <property type="entry name" value="Asn_synthase"/>
    <property type="match status" value="1"/>
</dbReference>
<dbReference type="PIRSF" id="PIRSF001589">
    <property type="entry name" value="Asn_synthetase_glu-h"/>
    <property type="match status" value="1"/>
</dbReference>
<dbReference type="Gene3D" id="3.40.50.620">
    <property type="entry name" value="HUPs"/>
    <property type="match status" value="1"/>
</dbReference>
<evidence type="ECO:0000256" key="1">
    <source>
        <dbReference type="ARBA" id="ARBA00005187"/>
    </source>
</evidence>
<dbReference type="PANTHER" id="PTHR43284">
    <property type="entry name" value="ASPARAGINE SYNTHETASE (GLUTAMINE-HYDROLYZING)"/>
    <property type="match status" value="1"/>
</dbReference>
<evidence type="ECO:0000256" key="3">
    <source>
        <dbReference type="ARBA" id="ARBA00012737"/>
    </source>
</evidence>
<dbReference type="RefSeq" id="WP_193942989.1">
    <property type="nucleotide sequence ID" value="NZ_JADEWB010000068.1"/>
</dbReference>
<evidence type="ECO:0000259" key="9">
    <source>
        <dbReference type="PROSITE" id="PS51278"/>
    </source>
</evidence>
<dbReference type="InterPro" id="IPR051786">
    <property type="entry name" value="ASN_synthetase/amidase"/>
</dbReference>
<keyword evidence="6" id="KW-0028">Amino-acid biosynthesis</keyword>
<dbReference type="SUPFAM" id="SSF56235">
    <property type="entry name" value="N-terminal nucleophile aminohydrolases (Ntn hydrolases)"/>
    <property type="match status" value="1"/>
</dbReference>
<dbReference type="PROSITE" id="PS51278">
    <property type="entry name" value="GATASE_TYPE_2"/>
    <property type="match status" value="1"/>
</dbReference>
<dbReference type="InterPro" id="IPR006426">
    <property type="entry name" value="Asn_synth_AEB"/>
</dbReference>
<dbReference type="InterPro" id="IPR029055">
    <property type="entry name" value="Ntn_hydrolases_N"/>
</dbReference>
<sequence length="639" mass="72372">MCGLTGFFHPGGFHLEEATSLVQQMANTLVHRGPDDTGHWVDGNRGIAMAHRRLAILDLSSAGHQPMVSASDRYVLVFNGEIYNHLEIRHQIESSGWTQGWRGHSDTETLLAAIEQWGLKTTLQKSVGMFALAIWDRQEQMLSLARDRLGEKPLYYGWQGETFLFTSELKALRHHPDFKGDINRDVLPLFFRHNYIPTPYSIYRDIWKLSPGTLIQIKSHVGQIPQPQPYWSLQEVAELGQTAPFSGSDSQAISLLEQHLMSAVGQQMIADVPLGAFLSGGIDSSTVVALMQAQSSRPIRTFTIGFHETGYNEAVYAKSIAKHLGTDHTELYVSPQAAMDVIPQLPTFYDEPFSDSSQIPTYLVSQLARHHVTVSLSGDGGDELFGGYGRYSTARWWQRSQSIPSPMRSLLGKGLQMLTSSKSSTPDIIGSGVHRRLQKLGELLTANPPELIYRQFVSHWQNQDQLVIAALELPSFLDTPNLWPKLPNFDSWMMFADTVTYLPDDILVKVDRAAMGVSLETRVPLLDHRVVEFAWQLPLSLKVRQGQGKWLLRQLLYQYIPRELIDRPKMGFGVPINAWLGGSLRDWAESLLEENMLRQQGFLNPTSVRKKWQEHLSGERDWQYLLWDVLMFQAWLEVV</sequence>
<dbReference type="NCBIfam" id="TIGR01536">
    <property type="entry name" value="asn_synth_AEB"/>
    <property type="match status" value="1"/>
</dbReference>
<comment type="similarity">
    <text evidence="2">Belongs to the asparagine synthetase family.</text>
</comment>
<dbReference type="Gene3D" id="3.60.20.10">
    <property type="entry name" value="Glutamine Phosphoribosylpyrophosphate, subunit 1, domain 1"/>
    <property type="match status" value="1"/>
</dbReference>
<comment type="catalytic activity">
    <reaction evidence="8">
        <text>L-aspartate + L-glutamine + ATP + H2O = L-asparagine + L-glutamate + AMP + diphosphate + H(+)</text>
        <dbReference type="Rhea" id="RHEA:12228"/>
        <dbReference type="ChEBI" id="CHEBI:15377"/>
        <dbReference type="ChEBI" id="CHEBI:15378"/>
        <dbReference type="ChEBI" id="CHEBI:29985"/>
        <dbReference type="ChEBI" id="CHEBI:29991"/>
        <dbReference type="ChEBI" id="CHEBI:30616"/>
        <dbReference type="ChEBI" id="CHEBI:33019"/>
        <dbReference type="ChEBI" id="CHEBI:58048"/>
        <dbReference type="ChEBI" id="CHEBI:58359"/>
        <dbReference type="ChEBI" id="CHEBI:456215"/>
        <dbReference type="EC" id="6.3.5.4"/>
    </reaction>
</comment>
<evidence type="ECO:0000256" key="6">
    <source>
        <dbReference type="ARBA" id="ARBA00022888"/>
    </source>
</evidence>
<dbReference type="InterPro" id="IPR001962">
    <property type="entry name" value="Asn_synthase"/>
</dbReference>
<dbReference type="EMBL" id="JADEWB010000068">
    <property type="protein sequence ID" value="MBE9236942.1"/>
    <property type="molecule type" value="Genomic_DNA"/>
</dbReference>
<dbReference type="PANTHER" id="PTHR43284:SF1">
    <property type="entry name" value="ASPARAGINE SYNTHETASE"/>
    <property type="match status" value="1"/>
</dbReference>
<dbReference type="GO" id="GO:0004066">
    <property type="term" value="F:asparagine synthase (glutamine-hydrolyzing) activity"/>
    <property type="evidence" value="ECO:0007669"/>
    <property type="project" value="UniProtKB-EC"/>
</dbReference>
<keyword evidence="5" id="KW-0067">ATP-binding</keyword>
<keyword evidence="6" id="KW-0061">Asparagine biosynthesis</keyword>
<name>A0ABR9VGX2_9CYAN</name>
<dbReference type="InterPro" id="IPR033738">
    <property type="entry name" value="AsnB_N"/>
</dbReference>
<organism evidence="10 11">
    <name type="scientific">Sphaerospermopsis aphanizomenoides LEGE 00250</name>
    <dbReference type="NCBI Taxonomy" id="2777972"/>
    <lineage>
        <taxon>Bacteria</taxon>
        <taxon>Bacillati</taxon>
        <taxon>Cyanobacteriota</taxon>
        <taxon>Cyanophyceae</taxon>
        <taxon>Nostocales</taxon>
        <taxon>Aphanizomenonaceae</taxon>
        <taxon>Sphaerospermopsis</taxon>
        <taxon>Sphaerospermopsis aphanizomenoides</taxon>
    </lineage>
</organism>
<dbReference type="SUPFAM" id="SSF52402">
    <property type="entry name" value="Adenine nucleotide alpha hydrolases-like"/>
    <property type="match status" value="1"/>
</dbReference>
<keyword evidence="7" id="KW-0315">Glutamine amidotransferase</keyword>
<evidence type="ECO:0000256" key="4">
    <source>
        <dbReference type="ARBA" id="ARBA00022741"/>
    </source>
</evidence>
<evidence type="ECO:0000256" key="8">
    <source>
        <dbReference type="ARBA" id="ARBA00048741"/>
    </source>
</evidence>
<dbReference type="CDD" id="cd01991">
    <property type="entry name" value="Asn_synthase_B_C"/>
    <property type="match status" value="1"/>
</dbReference>
<comment type="pathway">
    <text evidence="1">Amino-acid biosynthesis; L-asparagine biosynthesis; L-asparagine from L-aspartate (L-Gln route): step 1/1.</text>
</comment>